<dbReference type="AlphaFoldDB" id="T2JWU0"/>
<reference evidence="1 2" key="1">
    <citation type="submission" date="2013-01" db="EMBL/GenBank/DDBJ databases">
        <authorList>
            <person name="Bench S."/>
        </authorList>
    </citation>
    <scope>NUCLEOTIDE SEQUENCE [LARGE SCALE GENOMIC DNA]</scope>
    <source>
        <strain evidence="1 2">WH 0402</strain>
    </source>
</reference>
<comment type="caution">
    <text evidence="1">The sequence shown here is derived from an EMBL/GenBank/DDBJ whole genome shotgun (WGS) entry which is preliminary data.</text>
</comment>
<evidence type="ECO:0000313" key="2">
    <source>
        <dbReference type="Proteomes" id="UP000018130"/>
    </source>
</evidence>
<accession>T2JWU0</accession>
<sequence>MALSSALPFSFNLFYLSIGSDFKNIHAASIIFLRILKGRSPMYQHSGALSNN</sequence>
<organism evidence="1 2">
    <name type="scientific">Crocosphaera watsonii WH 0402</name>
    <dbReference type="NCBI Taxonomy" id="1284629"/>
    <lineage>
        <taxon>Bacteria</taxon>
        <taxon>Bacillati</taxon>
        <taxon>Cyanobacteriota</taxon>
        <taxon>Cyanophyceae</taxon>
        <taxon>Oscillatoriophycideae</taxon>
        <taxon>Chroococcales</taxon>
        <taxon>Aphanothecaceae</taxon>
        <taxon>Crocosphaera</taxon>
    </lineage>
</organism>
<reference evidence="1 2" key="2">
    <citation type="submission" date="2013-09" db="EMBL/GenBank/DDBJ databases">
        <title>Whole genome comparison of six Crocosphaera watsonii strains with differing phenotypes.</title>
        <authorList>
            <person name="Bench S.R."/>
            <person name="Heller P."/>
            <person name="Frank I."/>
            <person name="Arciniega M."/>
            <person name="Shilova I.N."/>
            <person name="Zehr J.P."/>
        </authorList>
    </citation>
    <scope>NUCLEOTIDE SEQUENCE [LARGE SCALE GENOMIC DNA]</scope>
    <source>
        <strain evidence="1 2">WH 0402</strain>
    </source>
</reference>
<gene>
    <name evidence="1" type="ORF">CWATWH0402_3453</name>
</gene>
<dbReference type="Proteomes" id="UP000018130">
    <property type="component" value="Unassembled WGS sequence"/>
</dbReference>
<dbReference type="RefSeq" id="WP_156177874.1">
    <property type="nucleotide sequence ID" value="NZ_CAQN01001018.1"/>
</dbReference>
<name>T2JWU0_CROWT</name>
<dbReference type="EMBL" id="CAQN01001018">
    <property type="protein sequence ID" value="CCQ69680.1"/>
    <property type="molecule type" value="Genomic_DNA"/>
</dbReference>
<proteinExistence type="predicted"/>
<protein>
    <submittedName>
        <fullName evidence="1">Uncharacterized protein</fullName>
    </submittedName>
</protein>
<evidence type="ECO:0000313" key="1">
    <source>
        <dbReference type="EMBL" id="CCQ69680.1"/>
    </source>
</evidence>